<dbReference type="PROSITE" id="PS51930">
    <property type="entry name" value="BMC_2"/>
    <property type="match status" value="1"/>
</dbReference>
<evidence type="ECO:0000313" key="6">
    <source>
        <dbReference type="EMBL" id="SHN35813.1"/>
    </source>
</evidence>
<keyword evidence="7" id="KW-1185">Reference proteome</keyword>
<dbReference type="InterPro" id="IPR050575">
    <property type="entry name" value="BMC_shell"/>
</dbReference>
<dbReference type="STRING" id="1027249.SAMN05216179_3642"/>
<name>A0A1M7QV63_9BACI</name>
<sequence length="131" mass="14557">MIQHEAIGIIETKYFPVAMEMLDQVTKTADVEFLTSHNQLGGKLVSLIIGGSISDVTLAIETAKRVDQTKPDQPLKNAVVITNPHPEILKYAIPSTKKAEKQQTAKKQATRKTRTTKKQATKTIEEDENNE</sequence>
<dbReference type="Gene3D" id="3.30.70.1710">
    <property type="match status" value="1"/>
</dbReference>
<feature type="compositionally biased region" description="Basic residues" evidence="4">
    <location>
        <begin position="108"/>
        <end position="120"/>
    </location>
</feature>
<organism evidence="6 7">
    <name type="scientific">Gracilibacillus kekensis</name>
    <dbReference type="NCBI Taxonomy" id="1027249"/>
    <lineage>
        <taxon>Bacteria</taxon>
        <taxon>Bacillati</taxon>
        <taxon>Bacillota</taxon>
        <taxon>Bacilli</taxon>
        <taxon>Bacillales</taxon>
        <taxon>Bacillaceae</taxon>
        <taxon>Gracilibacillus</taxon>
    </lineage>
</organism>
<gene>
    <name evidence="6" type="ORF">SAMN05216179_3642</name>
</gene>
<proteinExistence type="inferred from homology"/>
<dbReference type="Proteomes" id="UP000184184">
    <property type="component" value="Unassembled WGS sequence"/>
</dbReference>
<comment type="similarity">
    <text evidence="3">Belongs to the bacterial microcompartments protein family.</text>
</comment>
<keyword evidence="2" id="KW-1283">Bacterial microcompartment</keyword>
<dbReference type="GO" id="GO:0031469">
    <property type="term" value="C:bacterial microcompartment"/>
    <property type="evidence" value="ECO:0007669"/>
    <property type="project" value="UniProtKB-SubCell"/>
</dbReference>
<dbReference type="AlphaFoldDB" id="A0A1M7QV63"/>
<dbReference type="Pfam" id="PF00936">
    <property type="entry name" value="BMC"/>
    <property type="match status" value="1"/>
</dbReference>
<accession>A0A1M7QV63</accession>
<dbReference type="SUPFAM" id="SSF143414">
    <property type="entry name" value="CcmK-like"/>
    <property type="match status" value="1"/>
</dbReference>
<dbReference type="PANTHER" id="PTHR33941:SF11">
    <property type="entry name" value="BACTERIAL MICROCOMPARTMENT SHELL PROTEIN PDUJ"/>
    <property type="match status" value="1"/>
</dbReference>
<dbReference type="RefSeq" id="WP_073203233.1">
    <property type="nucleotide sequence ID" value="NZ_FRCZ01000010.1"/>
</dbReference>
<evidence type="ECO:0000256" key="2">
    <source>
        <dbReference type="ARBA" id="ARBA00024446"/>
    </source>
</evidence>
<dbReference type="SMART" id="SM00877">
    <property type="entry name" value="BMC"/>
    <property type="match status" value="1"/>
</dbReference>
<dbReference type="InterPro" id="IPR044872">
    <property type="entry name" value="CcmK/CsoS1_BMC"/>
</dbReference>
<dbReference type="CDD" id="cd06169">
    <property type="entry name" value="BMC"/>
    <property type="match status" value="1"/>
</dbReference>
<evidence type="ECO:0000256" key="3">
    <source>
        <dbReference type="PROSITE-ProRule" id="PRU01278"/>
    </source>
</evidence>
<protein>
    <submittedName>
        <fullName evidence="6">BMC domain-containing protein</fullName>
    </submittedName>
</protein>
<dbReference type="InterPro" id="IPR000249">
    <property type="entry name" value="BMC_dom"/>
</dbReference>
<dbReference type="InterPro" id="IPR037233">
    <property type="entry name" value="CcmK-like_sf"/>
</dbReference>
<evidence type="ECO:0000259" key="5">
    <source>
        <dbReference type="PROSITE" id="PS51930"/>
    </source>
</evidence>
<feature type="domain" description="BMC" evidence="5">
    <location>
        <begin position="6"/>
        <end position="93"/>
    </location>
</feature>
<dbReference type="PANTHER" id="PTHR33941">
    <property type="entry name" value="PROPANEDIOL UTILIZATION PROTEIN PDUA"/>
    <property type="match status" value="1"/>
</dbReference>
<reference evidence="6 7" key="1">
    <citation type="submission" date="2016-11" db="EMBL/GenBank/DDBJ databases">
        <authorList>
            <person name="Jaros S."/>
            <person name="Januszkiewicz K."/>
            <person name="Wedrychowicz H."/>
        </authorList>
    </citation>
    <scope>NUCLEOTIDE SEQUENCE [LARGE SCALE GENOMIC DNA]</scope>
    <source>
        <strain evidence="6 7">CGMCC 1.10681</strain>
    </source>
</reference>
<evidence type="ECO:0000256" key="4">
    <source>
        <dbReference type="SAM" id="MobiDB-lite"/>
    </source>
</evidence>
<evidence type="ECO:0000313" key="7">
    <source>
        <dbReference type="Proteomes" id="UP000184184"/>
    </source>
</evidence>
<feature type="region of interest" description="Disordered" evidence="4">
    <location>
        <begin position="93"/>
        <end position="131"/>
    </location>
</feature>
<comment type="subcellular location">
    <subcellularLocation>
        <location evidence="1">Bacterial microcompartment</location>
    </subcellularLocation>
</comment>
<dbReference type="EMBL" id="FRCZ01000010">
    <property type="protein sequence ID" value="SHN35813.1"/>
    <property type="molecule type" value="Genomic_DNA"/>
</dbReference>
<dbReference type="OrthoDB" id="9812608at2"/>
<evidence type="ECO:0000256" key="1">
    <source>
        <dbReference type="ARBA" id="ARBA00024322"/>
    </source>
</evidence>